<evidence type="ECO:0000256" key="7">
    <source>
        <dbReference type="ARBA" id="ARBA00022634"/>
    </source>
</evidence>
<evidence type="ECO:0000256" key="18">
    <source>
        <dbReference type="ARBA" id="ARBA00044632"/>
    </source>
</evidence>
<feature type="domain" description="Helix-hairpin-helix DNA-binding motif class 1" evidence="22">
    <location>
        <begin position="54"/>
        <end position="73"/>
    </location>
</feature>
<evidence type="ECO:0000256" key="11">
    <source>
        <dbReference type="ARBA" id="ARBA00022763"/>
    </source>
</evidence>
<dbReference type="SMART" id="SM00483">
    <property type="entry name" value="POLXc"/>
    <property type="match status" value="1"/>
</dbReference>
<evidence type="ECO:0000256" key="6">
    <source>
        <dbReference type="ARBA" id="ARBA00022481"/>
    </source>
</evidence>
<dbReference type="GO" id="GO:0005829">
    <property type="term" value="C:cytosol"/>
    <property type="evidence" value="ECO:0007669"/>
    <property type="project" value="TreeGrafter"/>
</dbReference>
<dbReference type="GO" id="GO:0140078">
    <property type="term" value="F:class I DNA-(apurinic or apyrimidinic site) endonuclease activity"/>
    <property type="evidence" value="ECO:0007669"/>
    <property type="project" value="UniProtKB-EC"/>
</dbReference>
<evidence type="ECO:0000256" key="21">
    <source>
        <dbReference type="ARBA" id="ARBA00049244"/>
    </source>
</evidence>
<dbReference type="InterPro" id="IPR027421">
    <property type="entry name" value="DNA_pol_lamdba_lyase_dom_sf"/>
</dbReference>
<dbReference type="Pfam" id="PF14520">
    <property type="entry name" value="HHH_5"/>
    <property type="match status" value="1"/>
</dbReference>
<dbReference type="OrthoDB" id="8999at2157"/>
<evidence type="ECO:0000259" key="23">
    <source>
        <dbReference type="SMART" id="SM00481"/>
    </source>
</evidence>
<dbReference type="SUPFAM" id="SSF89550">
    <property type="entry name" value="PHP domain-like"/>
    <property type="match status" value="1"/>
</dbReference>
<feature type="domain" description="DNA-directed DNA polymerase X" evidence="24">
    <location>
        <begin position="2"/>
        <end position="327"/>
    </location>
</feature>
<evidence type="ECO:0000259" key="22">
    <source>
        <dbReference type="SMART" id="SM00278"/>
    </source>
</evidence>
<comment type="catalytic activity">
    <reaction evidence="19">
        <text>a 5'-end 2'-deoxyribose-2'-deoxyribonucleotide-DNA = (2E,4S)-4-hydroxypenten-2-al-5-phosphate + a 5'-end 5'-phospho-2'-deoxyribonucleoside-DNA + H(+)</text>
        <dbReference type="Rhea" id="RHEA:76255"/>
        <dbReference type="Rhea" id="RHEA-COMP:13180"/>
        <dbReference type="Rhea" id="RHEA-COMP:18657"/>
        <dbReference type="ChEBI" id="CHEBI:15378"/>
        <dbReference type="ChEBI" id="CHEBI:136412"/>
        <dbReference type="ChEBI" id="CHEBI:195194"/>
        <dbReference type="ChEBI" id="CHEBI:195195"/>
    </reaction>
</comment>
<dbReference type="Proteomes" id="UP000308037">
    <property type="component" value="Unassembled WGS sequence"/>
</dbReference>
<keyword evidence="13" id="KW-0239">DNA-directed DNA polymerase</keyword>
<evidence type="ECO:0000256" key="13">
    <source>
        <dbReference type="ARBA" id="ARBA00022932"/>
    </source>
</evidence>
<dbReference type="CDD" id="cd00141">
    <property type="entry name" value="NT_POLXc"/>
    <property type="match status" value="1"/>
</dbReference>
<evidence type="ECO:0000256" key="10">
    <source>
        <dbReference type="ARBA" id="ARBA00022705"/>
    </source>
</evidence>
<dbReference type="AlphaFoldDB" id="A0A4U5JEG0"/>
<dbReference type="InterPro" id="IPR003141">
    <property type="entry name" value="Pol/His_phosphatase_N"/>
</dbReference>
<evidence type="ECO:0000256" key="4">
    <source>
        <dbReference type="ARBA" id="ARBA00012720"/>
    </source>
</evidence>
<organism evidence="25 26">
    <name type="scientific">Natronomonas salsuginis</name>
    <dbReference type="NCBI Taxonomy" id="2217661"/>
    <lineage>
        <taxon>Archaea</taxon>
        <taxon>Methanobacteriati</taxon>
        <taxon>Methanobacteriota</taxon>
        <taxon>Stenosarchaea group</taxon>
        <taxon>Halobacteria</taxon>
        <taxon>Halobacteriales</taxon>
        <taxon>Natronomonadaceae</taxon>
        <taxon>Natronomonas</taxon>
    </lineage>
</organism>
<evidence type="ECO:0000256" key="15">
    <source>
        <dbReference type="ARBA" id="ARBA00023204"/>
    </source>
</evidence>
<evidence type="ECO:0000256" key="12">
    <source>
        <dbReference type="ARBA" id="ARBA00022843"/>
    </source>
</evidence>
<dbReference type="EC" id="4.2.99.18" evidence="4"/>
<evidence type="ECO:0000256" key="5">
    <source>
        <dbReference type="ARBA" id="ARBA00020020"/>
    </source>
</evidence>
<dbReference type="CDD" id="cd07436">
    <property type="entry name" value="PHP_PolX"/>
    <property type="match status" value="1"/>
</dbReference>
<dbReference type="GO" id="GO:0003887">
    <property type="term" value="F:DNA-directed DNA polymerase activity"/>
    <property type="evidence" value="ECO:0007669"/>
    <property type="project" value="UniProtKB-KW"/>
</dbReference>
<dbReference type="GO" id="GO:0042578">
    <property type="term" value="F:phosphoric ester hydrolase activity"/>
    <property type="evidence" value="ECO:0007669"/>
    <property type="project" value="TreeGrafter"/>
</dbReference>
<dbReference type="InterPro" id="IPR002008">
    <property type="entry name" value="DNA_pol_X_beta-like"/>
</dbReference>
<evidence type="ECO:0000313" key="26">
    <source>
        <dbReference type="Proteomes" id="UP000308037"/>
    </source>
</evidence>
<keyword evidence="10" id="KW-0235">DNA replication</keyword>
<dbReference type="Gene3D" id="1.10.150.110">
    <property type="entry name" value="DNA polymerase beta, N-terminal domain-like"/>
    <property type="match status" value="1"/>
</dbReference>
<dbReference type="Pfam" id="PF14791">
    <property type="entry name" value="DNA_pol_B_thumb"/>
    <property type="match status" value="1"/>
</dbReference>
<evidence type="ECO:0000256" key="2">
    <source>
        <dbReference type="ARBA" id="ARBA00004496"/>
    </source>
</evidence>
<comment type="cofactor">
    <cofactor evidence="1">
        <name>Mg(2+)</name>
        <dbReference type="ChEBI" id="CHEBI:18420"/>
    </cofactor>
</comment>
<evidence type="ECO:0000256" key="8">
    <source>
        <dbReference type="ARBA" id="ARBA00022679"/>
    </source>
</evidence>
<evidence type="ECO:0000256" key="14">
    <source>
        <dbReference type="ARBA" id="ARBA00023053"/>
    </source>
</evidence>
<keyword evidence="9" id="KW-0548">Nucleotidyltransferase</keyword>
<evidence type="ECO:0000313" key="25">
    <source>
        <dbReference type="EMBL" id="TKR24379.1"/>
    </source>
</evidence>
<evidence type="ECO:0000256" key="3">
    <source>
        <dbReference type="ARBA" id="ARBA00012417"/>
    </source>
</evidence>
<dbReference type="Gene3D" id="3.30.460.10">
    <property type="entry name" value="Beta Polymerase, domain 2"/>
    <property type="match status" value="1"/>
</dbReference>
<dbReference type="SUPFAM" id="SSF47781">
    <property type="entry name" value="RuvA domain 2-like"/>
    <property type="match status" value="1"/>
</dbReference>
<feature type="domain" description="Polymerase/histidinol phosphatase N-terminal" evidence="23">
    <location>
        <begin position="351"/>
        <end position="431"/>
    </location>
</feature>
<dbReference type="InterPro" id="IPR043519">
    <property type="entry name" value="NT_sf"/>
</dbReference>
<dbReference type="PIRSF" id="PIRSF005047">
    <property type="entry name" value="UCP005047_YshC"/>
    <property type="match status" value="1"/>
</dbReference>
<keyword evidence="6" id="KW-0488">Methylation</keyword>
<evidence type="ECO:0000256" key="20">
    <source>
        <dbReference type="ARBA" id="ARBA00045548"/>
    </source>
</evidence>
<dbReference type="InterPro" id="IPR016195">
    <property type="entry name" value="Pol/histidinol_Pase-like"/>
</dbReference>
<sequence length="581" mass="61590">MSKNAAVAALLEEMADHLEARDVEYKPNVYRRAADSILGHTVAVERLYEEGGEDALDEIEDVGDAIAAKTAEFLETGTIGELEELREGLPVDMAALTAVEGVGPKTVGALYEALGIETLDDLEAAAEAGEIREVTGFGAKTEANILENIPFAREARERSLLGDARPVADRIVAFFAGHEAAETVETAGSIRRWRPTIGDVDVLVASDDGDAIIGAFEAWEGTDSVIEAGTNKASVRSEGQRVDLRVVVPEEFGAALQYFTGSKDHNVALRNRAIGMDLKVNEYGVFDVSAVDDPEASQRVGTRVAGETEAGVYDALGLPLIPPELRENRDEIRRAAEGTLPTLVECGDVLGDLHVHTTASDGTATIVEMAEAAADYGHEYLGIADHATGPGMVGGVGLDDEELLAHADAVREANDDASIELFAGVEANIGTEGSISVGDDALESLDCVVASPHSALDGDGTDRLVTAIEHPAVDVIGHPTGRLLNQRPGHDIDIERVAAAAADHDTVLEINADPRRLDLRSSYAKVAIEAGATISINTDAHGVETLDYMRFGVHTARRGWVEPDDVLNCLDAAGVRAFLDR</sequence>
<dbReference type="RefSeq" id="WP_137277613.1">
    <property type="nucleotide sequence ID" value="NZ_QKNX01000010.1"/>
</dbReference>
<evidence type="ECO:0000256" key="9">
    <source>
        <dbReference type="ARBA" id="ARBA00022695"/>
    </source>
</evidence>
<name>A0A4U5JEG0_9EURY</name>
<gene>
    <name evidence="25" type="ORF">DM868_14795</name>
</gene>
<dbReference type="InterPro" id="IPR022311">
    <property type="entry name" value="PolX-like"/>
</dbReference>
<keyword evidence="8" id="KW-0808">Transferase</keyword>
<comment type="caution">
    <text evidence="25">The sequence shown here is derived from an EMBL/GenBank/DDBJ whole genome shotgun (WGS) entry which is preliminary data.</text>
</comment>
<dbReference type="Gene3D" id="1.10.150.20">
    <property type="entry name" value="5' to 3' exonuclease, C-terminal subdomain"/>
    <property type="match status" value="1"/>
</dbReference>
<dbReference type="PANTHER" id="PTHR36928:SF1">
    <property type="entry name" value="PHOSPHATASE YCDX-RELATED"/>
    <property type="match status" value="1"/>
</dbReference>
<proteinExistence type="predicted"/>
<keyword evidence="7" id="KW-0237">DNA synthesis</keyword>
<comment type="function">
    <text evidence="20">Repair polymerase that plays a key role in base-excision repair. During this process, the damaged base is excised by specific DNA glycosylases, the DNA backbone is nicked at the abasic site by an apurinic/apyrimidic (AP) endonuclease, and POLB removes 5'-deoxyribose-phosphate from the preincised AP site acting as a 5'-deoxyribose-phosphate lyase (5'-dRP lyase); through its DNA polymerase activity, it adds one nucleotide to the 3' end of the arising single-nucleotide gap. Conducts 'gap-filling' DNA synthesis in a stepwise distributive fashion rather than in a processive fashion as for other DNA polymerases. It is also able to cleave sugar-phosphate bonds 3' to an intact AP site, acting as an AP lyase.</text>
</comment>
<dbReference type="SUPFAM" id="SSF47802">
    <property type="entry name" value="DNA polymerase beta, N-terminal domain-like"/>
    <property type="match status" value="1"/>
</dbReference>
<comment type="subcellular location">
    <subcellularLocation>
        <location evidence="2">Cytoplasm</location>
    </subcellularLocation>
</comment>
<keyword evidence="15" id="KW-0234">DNA repair</keyword>
<dbReference type="InterPro" id="IPR003583">
    <property type="entry name" value="Hlx-hairpin-Hlx_DNA-bd_motif"/>
</dbReference>
<dbReference type="SMART" id="SM00278">
    <property type="entry name" value="HhH1"/>
    <property type="match status" value="3"/>
</dbReference>
<dbReference type="InterPro" id="IPR037160">
    <property type="entry name" value="DNA_Pol_thumb_sf"/>
</dbReference>
<dbReference type="InterPro" id="IPR029398">
    <property type="entry name" value="PolB_thumb"/>
</dbReference>
<evidence type="ECO:0000256" key="16">
    <source>
        <dbReference type="ARBA" id="ARBA00035717"/>
    </source>
</evidence>
<dbReference type="InterPro" id="IPR002054">
    <property type="entry name" value="DNA-dir_DNA_pol_X"/>
</dbReference>
<dbReference type="Gene3D" id="3.30.210.10">
    <property type="entry name" value="DNA polymerase, thumb domain"/>
    <property type="match status" value="1"/>
</dbReference>
<comment type="catalytic activity">
    <reaction evidence="18">
        <text>2'-deoxyribonucleotide-(2'-deoxyribose 5'-phosphate)-2'-deoxyribonucleotide-DNA = a 3'-end 2'-deoxyribonucleotide-(2,3-dehydro-2,3-deoxyribose 5'-phosphate)-DNA + a 5'-end 5'-phospho-2'-deoxyribonucleoside-DNA + H(+)</text>
        <dbReference type="Rhea" id="RHEA:66592"/>
        <dbReference type="Rhea" id="RHEA-COMP:13180"/>
        <dbReference type="Rhea" id="RHEA-COMP:16897"/>
        <dbReference type="Rhea" id="RHEA-COMP:17067"/>
        <dbReference type="ChEBI" id="CHEBI:15378"/>
        <dbReference type="ChEBI" id="CHEBI:136412"/>
        <dbReference type="ChEBI" id="CHEBI:157695"/>
        <dbReference type="ChEBI" id="CHEBI:167181"/>
        <dbReference type="EC" id="4.2.99.18"/>
    </reaction>
</comment>
<evidence type="ECO:0000256" key="1">
    <source>
        <dbReference type="ARBA" id="ARBA00001946"/>
    </source>
</evidence>
<dbReference type="InterPro" id="IPR010996">
    <property type="entry name" value="HHH_MUS81"/>
</dbReference>
<dbReference type="EMBL" id="QKNX01000010">
    <property type="protein sequence ID" value="TKR24379.1"/>
    <property type="molecule type" value="Genomic_DNA"/>
</dbReference>
<accession>A0A4U5JEG0</accession>
<reference evidence="25 26" key="1">
    <citation type="submission" date="2019-04" db="EMBL/GenBank/DDBJ databases">
        <title>Natronomonas sp. F20-122 a newhaloarchaeon isolated from a saline saltern of Isla Bacuta, Huelva, Spain.</title>
        <authorList>
            <person name="Duran-Viseras A."/>
            <person name="Sanchez-Porro C."/>
            <person name="Ventosa A."/>
        </authorList>
    </citation>
    <scope>NUCLEOTIDE SEQUENCE [LARGE SCALE GENOMIC DNA]</scope>
    <source>
        <strain evidence="25 26">F20-122</strain>
    </source>
</reference>
<evidence type="ECO:0000259" key="24">
    <source>
        <dbReference type="SMART" id="SM00483"/>
    </source>
</evidence>
<comment type="catalytic activity">
    <reaction evidence="21">
        <text>DNA(n) + a 2'-deoxyribonucleoside 5'-triphosphate = DNA(n+1) + diphosphate</text>
        <dbReference type="Rhea" id="RHEA:22508"/>
        <dbReference type="Rhea" id="RHEA-COMP:17339"/>
        <dbReference type="Rhea" id="RHEA-COMP:17340"/>
        <dbReference type="ChEBI" id="CHEBI:33019"/>
        <dbReference type="ChEBI" id="CHEBI:61560"/>
        <dbReference type="ChEBI" id="CHEBI:173112"/>
        <dbReference type="EC" id="2.7.7.7"/>
    </reaction>
</comment>
<dbReference type="SMART" id="SM00481">
    <property type="entry name" value="POLIIIAc"/>
    <property type="match status" value="1"/>
</dbReference>
<dbReference type="InterPro" id="IPR004013">
    <property type="entry name" value="PHP_dom"/>
</dbReference>
<dbReference type="SUPFAM" id="SSF81301">
    <property type="entry name" value="Nucleotidyltransferase"/>
    <property type="match status" value="1"/>
</dbReference>
<feature type="domain" description="Helix-hairpin-helix DNA-binding motif class 1" evidence="22">
    <location>
        <begin position="94"/>
        <end position="113"/>
    </location>
</feature>
<dbReference type="EC" id="2.7.7.7" evidence="3"/>
<dbReference type="Pfam" id="PF02811">
    <property type="entry name" value="PHP"/>
    <property type="match status" value="1"/>
</dbReference>
<dbReference type="Gene3D" id="3.20.20.140">
    <property type="entry name" value="Metal-dependent hydrolases"/>
    <property type="match status" value="1"/>
</dbReference>
<dbReference type="InterPro" id="IPR010994">
    <property type="entry name" value="RuvA_2-like"/>
</dbReference>
<protein>
    <recommendedName>
        <fullName evidence="5">DNA polymerase beta</fullName>
        <ecNumber evidence="3">2.7.7.7</ecNumber>
        <ecNumber evidence="4">4.2.99.18</ecNumber>
    </recommendedName>
    <alternativeName>
        <fullName evidence="16">5'-deoxyribose-phosphate lyase</fullName>
    </alternativeName>
    <alternativeName>
        <fullName evidence="17">AP lyase</fullName>
    </alternativeName>
</protein>
<evidence type="ECO:0000256" key="19">
    <source>
        <dbReference type="ARBA" id="ARBA00044678"/>
    </source>
</evidence>
<dbReference type="GO" id="GO:0003677">
    <property type="term" value="F:DNA binding"/>
    <property type="evidence" value="ECO:0007669"/>
    <property type="project" value="InterPro"/>
</dbReference>
<dbReference type="PANTHER" id="PTHR36928">
    <property type="entry name" value="PHOSPHATASE YCDX-RELATED"/>
    <property type="match status" value="1"/>
</dbReference>
<dbReference type="Pfam" id="PF14716">
    <property type="entry name" value="HHH_8"/>
    <property type="match status" value="1"/>
</dbReference>
<keyword evidence="26" id="KW-1185">Reference proteome</keyword>
<keyword evidence="12" id="KW-0832">Ubl conjugation</keyword>
<dbReference type="PRINTS" id="PR00870">
    <property type="entry name" value="DNAPOLXBETA"/>
</dbReference>
<dbReference type="GO" id="GO:0006281">
    <property type="term" value="P:DNA repair"/>
    <property type="evidence" value="ECO:0007669"/>
    <property type="project" value="UniProtKB-KW"/>
</dbReference>
<dbReference type="InterPro" id="IPR050243">
    <property type="entry name" value="PHP_phosphatase"/>
</dbReference>
<keyword evidence="11" id="KW-0227">DNA damage</keyword>
<feature type="domain" description="Helix-hairpin-helix DNA-binding motif class 1" evidence="22">
    <location>
        <begin position="129"/>
        <end position="148"/>
    </location>
</feature>
<keyword evidence="14" id="KW-0915">Sodium</keyword>
<dbReference type="GO" id="GO:0008270">
    <property type="term" value="F:zinc ion binding"/>
    <property type="evidence" value="ECO:0007669"/>
    <property type="project" value="TreeGrafter"/>
</dbReference>
<dbReference type="InterPro" id="IPR047967">
    <property type="entry name" value="PolX_PHP"/>
</dbReference>
<evidence type="ECO:0000256" key="17">
    <source>
        <dbReference type="ARBA" id="ARBA00035726"/>
    </source>
</evidence>